<evidence type="ECO:0000256" key="10">
    <source>
        <dbReference type="ARBA" id="ARBA00023136"/>
    </source>
</evidence>
<dbReference type="Pfam" id="PF13606">
    <property type="entry name" value="Ank_3"/>
    <property type="match status" value="1"/>
</dbReference>
<dbReference type="Proteomes" id="UP001151518">
    <property type="component" value="Unassembled WGS sequence"/>
</dbReference>
<keyword evidence="4" id="KW-0813">Transport</keyword>
<dbReference type="InterPro" id="IPR000131">
    <property type="entry name" value="ATP_synth_F1_gsu"/>
</dbReference>
<comment type="similarity">
    <text evidence="2">Belongs to the ATPase gamma chain family.</text>
</comment>
<evidence type="ECO:0000256" key="9">
    <source>
        <dbReference type="ARBA" id="ARBA00023128"/>
    </source>
</evidence>
<evidence type="ECO:0000256" key="12">
    <source>
        <dbReference type="ARBA" id="ARBA00023310"/>
    </source>
</evidence>
<dbReference type="SUPFAM" id="SSF51695">
    <property type="entry name" value="PLC-like phosphodiesterases"/>
    <property type="match status" value="2"/>
</dbReference>
<feature type="region of interest" description="Disordered" evidence="14">
    <location>
        <begin position="1178"/>
        <end position="1201"/>
    </location>
</feature>
<feature type="domain" description="GP-PDE" evidence="15">
    <location>
        <begin position="977"/>
        <end position="1300"/>
    </location>
</feature>
<evidence type="ECO:0000256" key="7">
    <source>
        <dbReference type="ARBA" id="ARBA00022801"/>
    </source>
</evidence>
<dbReference type="InterPro" id="IPR023632">
    <property type="entry name" value="ATP_synth_F1_gsu_CS"/>
</dbReference>
<dbReference type="SUPFAM" id="SSF48403">
    <property type="entry name" value="Ankyrin repeat"/>
    <property type="match status" value="1"/>
</dbReference>
<keyword evidence="6" id="KW-0999">Mitochondrion inner membrane</keyword>
<dbReference type="PROSITE" id="PS50007">
    <property type="entry name" value="PIPLC_X_DOMAIN"/>
    <property type="match status" value="1"/>
</dbReference>
<comment type="caution">
    <text evidence="16">The sequence shown here is derived from an EMBL/GenBank/DDBJ whole genome shotgun (WGS) entry which is preliminary data.</text>
</comment>
<accession>A0A9W8G896</accession>
<evidence type="ECO:0000313" key="16">
    <source>
        <dbReference type="EMBL" id="KAJ2678293.1"/>
    </source>
</evidence>
<keyword evidence="9" id="KW-0496">Mitochondrion</keyword>
<dbReference type="PRINTS" id="PR00126">
    <property type="entry name" value="ATPASEGAMMA"/>
</dbReference>
<proteinExistence type="inferred from homology"/>
<dbReference type="GO" id="GO:0046933">
    <property type="term" value="F:proton-transporting ATP synthase activity, rotational mechanism"/>
    <property type="evidence" value="ECO:0007669"/>
    <property type="project" value="InterPro"/>
</dbReference>
<evidence type="ECO:0000256" key="6">
    <source>
        <dbReference type="ARBA" id="ARBA00022792"/>
    </source>
</evidence>
<comment type="subcellular location">
    <subcellularLocation>
        <location evidence="1">Mitochondrion inner membrane</location>
        <topology evidence="1">Peripheral membrane protein</topology>
    </subcellularLocation>
</comment>
<dbReference type="SMART" id="SM00248">
    <property type="entry name" value="ANK"/>
    <property type="match status" value="3"/>
</dbReference>
<dbReference type="NCBIfam" id="TIGR01146">
    <property type="entry name" value="ATPsyn_F1gamma"/>
    <property type="match status" value="1"/>
</dbReference>
<evidence type="ECO:0000256" key="3">
    <source>
        <dbReference type="ARBA" id="ARBA00020843"/>
    </source>
</evidence>
<evidence type="ECO:0000256" key="4">
    <source>
        <dbReference type="ARBA" id="ARBA00022448"/>
    </source>
</evidence>
<dbReference type="FunFam" id="3.40.1380.10:FF:000003">
    <property type="entry name" value="ATP synthase subunit gamma"/>
    <property type="match status" value="1"/>
</dbReference>
<dbReference type="CDD" id="cd12151">
    <property type="entry name" value="F1-ATPase_gamma"/>
    <property type="match status" value="1"/>
</dbReference>
<dbReference type="InterPro" id="IPR002110">
    <property type="entry name" value="Ankyrin_rpt"/>
</dbReference>
<gene>
    <name evidence="16" type="primary">ATP3</name>
    <name evidence="16" type="ORF">GGI25_002465</name>
</gene>
<evidence type="ECO:0000259" key="15">
    <source>
        <dbReference type="PROSITE" id="PS51704"/>
    </source>
</evidence>
<keyword evidence="5" id="KW-0375">Hydrogen ion transport</keyword>
<evidence type="ECO:0000256" key="8">
    <source>
        <dbReference type="ARBA" id="ARBA00023065"/>
    </source>
</evidence>
<keyword evidence="7" id="KW-0378">Hydrolase</keyword>
<dbReference type="PROSITE" id="PS00153">
    <property type="entry name" value="ATPASE_GAMMA"/>
    <property type="match status" value="1"/>
</dbReference>
<keyword evidence="11" id="KW-0139">CF(1)</keyword>
<dbReference type="Pfam" id="PF00231">
    <property type="entry name" value="ATP-synt"/>
    <property type="match status" value="1"/>
</dbReference>
<keyword evidence="12" id="KW-0066">ATP synthesis</keyword>
<dbReference type="EMBL" id="JANBTW010000022">
    <property type="protein sequence ID" value="KAJ2678293.1"/>
    <property type="molecule type" value="Genomic_DNA"/>
</dbReference>
<dbReference type="Pfam" id="PF03009">
    <property type="entry name" value="GDPD"/>
    <property type="match status" value="2"/>
</dbReference>
<name>A0A9W8G896_9FUNG</name>
<dbReference type="Gene3D" id="1.10.287.80">
    <property type="entry name" value="ATP synthase, gamma subunit, helix hairpin domain"/>
    <property type="match status" value="1"/>
</dbReference>
<dbReference type="SUPFAM" id="SSF52943">
    <property type="entry name" value="ATP synthase (F1-ATPase), gamma subunit"/>
    <property type="match status" value="1"/>
</dbReference>
<dbReference type="InterPro" id="IPR035968">
    <property type="entry name" value="ATP_synth_F1_ATPase_gsu"/>
</dbReference>
<organism evidence="16 17">
    <name type="scientific">Coemansia spiralis</name>
    <dbReference type="NCBI Taxonomy" id="417178"/>
    <lineage>
        <taxon>Eukaryota</taxon>
        <taxon>Fungi</taxon>
        <taxon>Fungi incertae sedis</taxon>
        <taxon>Zoopagomycota</taxon>
        <taxon>Kickxellomycotina</taxon>
        <taxon>Kickxellomycetes</taxon>
        <taxon>Kickxellales</taxon>
        <taxon>Kickxellaceae</taxon>
        <taxon>Coemansia</taxon>
    </lineage>
</organism>
<keyword evidence="8" id="KW-0406">Ion transport</keyword>
<evidence type="ECO:0000256" key="13">
    <source>
        <dbReference type="ARBA" id="ARBA00031066"/>
    </source>
</evidence>
<dbReference type="CDD" id="cd08572">
    <property type="entry name" value="GDPD_GDE5_like"/>
    <property type="match status" value="1"/>
</dbReference>
<dbReference type="Pfam" id="PF00023">
    <property type="entry name" value="Ank"/>
    <property type="match status" value="1"/>
</dbReference>
<dbReference type="OrthoDB" id="197419at2759"/>
<reference evidence="16" key="1">
    <citation type="submission" date="2022-07" db="EMBL/GenBank/DDBJ databases">
        <title>Phylogenomic reconstructions and comparative analyses of Kickxellomycotina fungi.</title>
        <authorList>
            <person name="Reynolds N.K."/>
            <person name="Stajich J.E."/>
            <person name="Barry K."/>
            <person name="Grigoriev I.V."/>
            <person name="Crous P."/>
            <person name="Smith M.E."/>
        </authorList>
    </citation>
    <scope>NUCLEOTIDE SEQUENCE</scope>
    <source>
        <strain evidence="16">NRRL 3115</strain>
    </source>
</reference>
<dbReference type="PROSITE" id="PS51704">
    <property type="entry name" value="GP_PDE"/>
    <property type="match status" value="1"/>
</dbReference>
<evidence type="ECO:0000256" key="14">
    <source>
        <dbReference type="SAM" id="MobiDB-lite"/>
    </source>
</evidence>
<dbReference type="GO" id="GO:0005743">
    <property type="term" value="C:mitochondrial inner membrane"/>
    <property type="evidence" value="ECO:0007669"/>
    <property type="project" value="UniProtKB-SubCell"/>
</dbReference>
<dbReference type="GO" id="GO:0047389">
    <property type="term" value="F:glycerophosphocholine phosphodiesterase activity"/>
    <property type="evidence" value="ECO:0007669"/>
    <property type="project" value="TreeGrafter"/>
</dbReference>
<dbReference type="InterPro" id="IPR051578">
    <property type="entry name" value="GDPD"/>
</dbReference>
<feature type="region of interest" description="Disordered" evidence="14">
    <location>
        <begin position="1068"/>
        <end position="1101"/>
    </location>
</feature>
<dbReference type="Gene3D" id="3.20.20.190">
    <property type="entry name" value="Phosphatidylinositol (PI) phosphodiesterase"/>
    <property type="match status" value="1"/>
</dbReference>
<protein>
    <recommendedName>
        <fullName evidence="3">ATP synthase subunit gamma, mitochondrial</fullName>
    </recommendedName>
    <alternativeName>
        <fullName evidence="13">F-ATPase gamma subunit</fullName>
    </alternativeName>
</protein>
<dbReference type="Gene3D" id="1.25.40.20">
    <property type="entry name" value="Ankyrin repeat-containing domain"/>
    <property type="match status" value="2"/>
</dbReference>
<dbReference type="GO" id="GO:0046475">
    <property type="term" value="P:glycerophospholipid catabolic process"/>
    <property type="evidence" value="ECO:0007669"/>
    <property type="project" value="TreeGrafter"/>
</dbReference>
<dbReference type="PANTHER" id="PTHR22958:SF1">
    <property type="entry name" value="GLYCEROPHOSPHOCHOLINE PHOSPHODIESTERASE GPCPD1"/>
    <property type="match status" value="1"/>
</dbReference>
<sequence>MLARSAIATRSAVSAFSAIGQTRNMATLKEIQVRLKSVTNISKITASMKMIASTKTTRAQRAMNVARVYGKVSNDLIKQAEVEKAEGAKELLVTVSSDKGLCGGIHSSLSRYSRRYIAEHHDVPVVILGDKAKVQLQRAYPGNIKLSFNQLGSTIPTFDESSIIASMILNDKSIEFDNAKLVYNKFISAIAFETQSIECFPVSQIVEAPNFKAYEYQEDILENLNEFLFANSLHWALVEGHASEMAAKRTAMENATKNAGDMINRLTLQYNRGRQAVITNELIDIITGASALLELDRSVAMRRLALQKFPLELPQVSKDIVRTIEGVVQAVTEYSEQLAFEARKVSASLKLIDTISSPMRASQLLTIIMDLEFKIQNLIRYGWLVEREWNTYVVSPSAAAKGSRKKSSKSGLFPSSFLQGLETWHMSLTRAIVRVRQRPLTLSYSHLDAGASNAQPQDPMTSVQMLSPHQWSTEYILEKYKAEKAKTKKSDPWLDGVPQVTGMRIAQKSCIQLTDVRRRNLLHYAAQSPAHLVQLKRLHYLDLQELRQHAESSRVPALAALDLFGDSPLTIAASNGNTDAVRYIIEESDIDDFHASLVDAAVAAFSEGEFECLPLIVKHLAQFPEKVALTIRIAMFYGFDKLFEAVCAALTAAGSSACAEAEAALEQSANRAGGCTILHLAVLNGRCDMVKCALEQQIFRTTEFNSQSRDDAWLTPLDIANYFGYRTCADQLVNTFTFFCPPLALNFDPEDAALHVEPFVPKKKELTAPPDTYAVYVMLGSNDVRRIPAMPPITIDETALHSVLDDLGLPRSTHLLLRIDSEQGMEVTSMDGWLADVATLIETPDLFSHAWQPPAHFHTLYPERFVLKLDLIALVDQALYPYADEQKVIAQAAVFIPPTFIPSNSERTPGSYAPVCPAAGNYISAVFMSSIGGVVGEANLEVLVAAPYKHKVSEFNVPKKVSGSAYAMSAWQEPGQTLVYGHRGAGMNFLPNSGLQKLQLGENTVLSMQQAIYEGVSGVEFDVQMTRDMVPVIYHDWTMAETGMDIPISTLTLKQFLEHNPCNNQQLVRSRSSNDLPDTSYCASLTDSEPAADDGDPKPVHIANSANTVRAPLATLEDLFESIPEDIGFDIEIKYPMPDEADMANVFTNFEINLFVDKILDVVYKHIGVPADVGAASTADEAEEQKQQQNSRDARPLTRTDSGMLNSDVIVATGAGSASDSKMHSAKRRPVVFTSFHPDICLLLAHKLNNDIPIMLLTDAGMSVMADCRCNSLDAAVRLCNWAGLSGVVTHVAPISQSPRVASLVRRHRLALATYGTPANHLEHVRQQQAYGVDMVIVDDVRTARAAVDAGDDAWK</sequence>
<dbReference type="InterPro" id="IPR017946">
    <property type="entry name" value="PLC-like_Pdiesterase_TIM-brl"/>
</dbReference>
<evidence type="ECO:0000256" key="11">
    <source>
        <dbReference type="ARBA" id="ARBA00023196"/>
    </source>
</evidence>
<evidence type="ECO:0000313" key="17">
    <source>
        <dbReference type="Proteomes" id="UP001151518"/>
    </source>
</evidence>
<evidence type="ECO:0000256" key="5">
    <source>
        <dbReference type="ARBA" id="ARBA00022781"/>
    </source>
</evidence>
<feature type="compositionally biased region" description="Polar residues" evidence="14">
    <location>
        <begin position="1068"/>
        <end position="1087"/>
    </location>
</feature>
<dbReference type="InterPro" id="IPR030395">
    <property type="entry name" value="GP_PDE_dom"/>
</dbReference>
<keyword evidence="10" id="KW-0472">Membrane</keyword>
<dbReference type="GO" id="GO:0045259">
    <property type="term" value="C:proton-transporting ATP synthase complex"/>
    <property type="evidence" value="ECO:0007669"/>
    <property type="project" value="UniProtKB-KW"/>
</dbReference>
<dbReference type="InterPro" id="IPR036770">
    <property type="entry name" value="Ankyrin_rpt-contain_sf"/>
</dbReference>
<evidence type="ECO:0000256" key="2">
    <source>
        <dbReference type="ARBA" id="ARBA00007681"/>
    </source>
</evidence>
<evidence type="ECO:0000256" key="1">
    <source>
        <dbReference type="ARBA" id="ARBA00004637"/>
    </source>
</evidence>
<dbReference type="PANTHER" id="PTHR22958">
    <property type="entry name" value="GLYCEROPHOSPHORYL DIESTER PHOSPHODIESTERASE"/>
    <property type="match status" value="1"/>
</dbReference>
<dbReference type="Gene3D" id="3.40.1380.10">
    <property type="match status" value="1"/>
</dbReference>